<dbReference type="Gene3D" id="1.10.1040.10">
    <property type="entry name" value="N-(1-d-carboxylethyl)-l-norvaline Dehydrogenase, domain 2"/>
    <property type="match status" value="1"/>
</dbReference>
<comment type="pathway">
    <text evidence="2 11">Cofactor biosynthesis; (R)-pantothenate biosynthesis; (R)-pantoate from 3-methyl-2-oxobutanoate: step 2/2.</text>
</comment>
<keyword evidence="6 11" id="KW-0566">Pantothenate biosynthesis</keyword>
<dbReference type="EMBL" id="CP039690">
    <property type="protein sequence ID" value="QCI65328.1"/>
    <property type="molecule type" value="Genomic_DNA"/>
</dbReference>
<comment type="function">
    <text evidence="1 11">Catalyzes the NADPH-dependent reduction of ketopantoate into pantoic acid.</text>
</comment>
<dbReference type="UniPathway" id="UPA00028">
    <property type="reaction ID" value="UER00004"/>
</dbReference>
<dbReference type="InterPro" id="IPR013332">
    <property type="entry name" value="KPR_N"/>
</dbReference>
<evidence type="ECO:0000256" key="8">
    <source>
        <dbReference type="ARBA" id="ARBA00023002"/>
    </source>
</evidence>
<evidence type="ECO:0000256" key="10">
    <source>
        <dbReference type="ARBA" id="ARBA00048793"/>
    </source>
</evidence>
<dbReference type="RefSeq" id="WP_136960775.1">
    <property type="nucleotide sequence ID" value="NZ_CP039690.1"/>
</dbReference>
<evidence type="ECO:0000256" key="4">
    <source>
        <dbReference type="ARBA" id="ARBA00013014"/>
    </source>
</evidence>
<evidence type="ECO:0000259" key="12">
    <source>
        <dbReference type="Pfam" id="PF02558"/>
    </source>
</evidence>
<dbReference type="GO" id="GO:0008677">
    <property type="term" value="F:2-dehydropantoate 2-reductase activity"/>
    <property type="evidence" value="ECO:0007669"/>
    <property type="project" value="UniProtKB-EC"/>
</dbReference>
<evidence type="ECO:0000256" key="6">
    <source>
        <dbReference type="ARBA" id="ARBA00022655"/>
    </source>
</evidence>
<evidence type="ECO:0000313" key="15">
    <source>
        <dbReference type="Proteomes" id="UP000298781"/>
    </source>
</evidence>
<feature type="domain" description="Ketopantoate reductase N-terminal" evidence="12">
    <location>
        <begin position="4"/>
        <end position="151"/>
    </location>
</feature>
<evidence type="ECO:0000256" key="3">
    <source>
        <dbReference type="ARBA" id="ARBA00007870"/>
    </source>
</evidence>
<keyword evidence="15" id="KW-1185">Reference proteome</keyword>
<dbReference type="InterPro" id="IPR008927">
    <property type="entry name" value="6-PGluconate_DH-like_C_sf"/>
</dbReference>
<dbReference type="PANTHER" id="PTHR21708">
    <property type="entry name" value="PROBABLE 2-DEHYDROPANTOATE 2-REDUCTASE"/>
    <property type="match status" value="1"/>
</dbReference>
<reference evidence="14 15" key="1">
    <citation type="submission" date="2019-04" db="EMBL/GenBank/DDBJ databases">
        <title>Phreatobacter aquaticus sp. nov.</title>
        <authorList>
            <person name="Choi A."/>
        </authorList>
    </citation>
    <scope>NUCLEOTIDE SEQUENCE [LARGE SCALE GENOMIC DNA]</scope>
    <source>
        <strain evidence="14 15">KCTC 52518</strain>
    </source>
</reference>
<sequence>MRLLVVGAGSTGGYFGGRLAQAGRDVTFLVRPKRAAEIEANGLQIVSPHGDVTLTPKLVTAGQLTQPFDAVLLTVKAFALERALDDLIPAIGPETMILPVLNGMRHVDVLATRFGEKAVLGGVCKIAATIDGQGRIVQLAKFQELVYGELNGQPSARTEALDGFMQGAGFDARLSPAVEREMWEKWVLLATLGGITCLMRGTVGDIAAAPGGTDFVHGFLDEVVTVVKTVGKAPNPDFLANVRAQMTAAGSPQASSMYRDLQAGNAVEADQIIGDLLARARSAGIATPLIATAYTHLSVYQNRVTA</sequence>
<evidence type="ECO:0000256" key="7">
    <source>
        <dbReference type="ARBA" id="ARBA00022857"/>
    </source>
</evidence>
<dbReference type="Pfam" id="PF02558">
    <property type="entry name" value="ApbA"/>
    <property type="match status" value="1"/>
</dbReference>
<comment type="similarity">
    <text evidence="3 11">Belongs to the ketopantoate reductase family.</text>
</comment>
<dbReference type="AlphaFoldDB" id="A0A4D7B485"/>
<proteinExistence type="inferred from homology"/>
<evidence type="ECO:0000313" key="14">
    <source>
        <dbReference type="EMBL" id="QCI65328.1"/>
    </source>
</evidence>
<dbReference type="PANTHER" id="PTHR21708:SF26">
    <property type="entry name" value="2-DEHYDROPANTOATE 2-REDUCTASE"/>
    <property type="match status" value="1"/>
</dbReference>
<evidence type="ECO:0000256" key="9">
    <source>
        <dbReference type="ARBA" id="ARBA00032024"/>
    </source>
</evidence>
<dbReference type="GO" id="GO:0015940">
    <property type="term" value="P:pantothenate biosynthetic process"/>
    <property type="evidence" value="ECO:0007669"/>
    <property type="project" value="UniProtKB-UniPathway"/>
</dbReference>
<dbReference type="OrthoDB" id="9796561at2"/>
<dbReference type="FunFam" id="3.40.50.720:FF:000307">
    <property type="entry name" value="2-dehydropantoate 2-reductase"/>
    <property type="match status" value="1"/>
</dbReference>
<dbReference type="KEGG" id="pstg:E8M01_14580"/>
<evidence type="ECO:0000256" key="2">
    <source>
        <dbReference type="ARBA" id="ARBA00004994"/>
    </source>
</evidence>
<keyword evidence="7 11" id="KW-0521">NADP</keyword>
<feature type="domain" description="Ketopantoate reductase C-terminal" evidence="13">
    <location>
        <begin position="178"/>
        <end position="300"/>
    </location>
</feature>
<keyword evidence="8 11" id="KW-0560">Oxidoreductase</keyword>
<dbReference type="InterPro" id="IPR003710">
    <property type="entry name" value="ApbA"/>
</dbReference>
<organism evidence="14 15">
    <name type="scientific">Phreatobacter stygius</name>
    <dbReference type="NCBI Taxonomy" id="1940610"/>
    <lineage>
        <taxon>Bacteria</taxon>
        <taxon>Pseudomonadati</taxon>
        <taxon>Pseudomonadota</taxon>
        <taxon>Alphaproteobacteria</taxon>
        <taxon>Hyphomicrobiales</taxon>
        <taxon>Phreatobacteraceae</taxon>
        <taxon>Phreatobacter</taxon>
    </lineage>
</organism>
<accession>A0A4D7B485</accession>
<gene>
    <name evidence="14" type="primary">panE</name>
    <name evidence="14" type="ORF">E8M01_14580</name>
</gene>
<dbReference type="FunFam" id="1.10.1040.10:FF:000017">
    <property type="entry name" value="2-dehydropantoate 2-reductase"/>
    <property type="match status" value="1"/>
</dbReference>
<dbReference type="Proteomes" id="UP000298781">
    <property type="component" value="Chromosome"/>
</dbReference>
<dbReference type="InterPro" id="IPR036291">
    <property type="entry name" value="NAD(P)-bd_dom_sf"/>
</dbReference>
<dbReference type="NCBIfam" id="NF005094">
    <property type="entry name" value="PRK06522.2-5"/>
    <property type="match status" value="1"/>
</dbReference>
<dbReference type="NCBIfam" id="TIGR00745">
    <property type="entry name" value="apbA_panE"/>
    <property type="match status" value="1"/>
</dbReference>
<comment type="catalytic activity">
    <reaction evidence="10 11">
        <text>(R)-pantoate + NADP(+) = 2-dehydropantoate + NADPH + H(+)</text>
        <dbReference type="Rhea" id="RHEA:16233"/>
        <dbReference type="ChEBI" id="CHEBI:11561"/>
        <dbReference type="ChEBI" id="CHEBI:15378"/>
        <dbReference type="ChEBI" id="CHEBI:15980"/>
        <dbReference type="ChEBI" id="CHEBI:57783"/>
        <dbReference type="ChEBI" id="CHEBI:58349"/>
        <dbReference type="EC" id="1.1.1.169"/>
    </reaction>
</comment>
<evidence type="ECO:0000259" key="13">
    <source>
        <dbReference type="Pfam" id="PF08546"/>
    </source>
</evidence>
<dbReference type="Pfam" id="PF08546">
    <property type="entry name" value="ApbA_C"/>
    <property type="match status" value="1"/>
</dbReference>
<evidence type="ECO:0000256" key="1">
    <source>
        <dbReference type="ARBA" id="ARBA00002919"/>
    </source>
</evidence>
<dbReference type="InterPro" id="IPR051402">
    <property type="entry name" value="KPR-Related"/>
</dbReference>
<name>A0A4D7B485_9HYPH</name>
<evidence type="ECO:0000256" key="11">
    <source>
        <dbReference type="RuleBase" id="RU362068"/>
    </source>
</evidence>
<dbReference type="InterPro" id="IPR013752">
    <property type="entry name" value="KPA_reductase"/>
</dbReference>
<dbReference type="EC" id="1.1.1.169" evidence="4 11"/>
<protein>
    <recommendedName>
        <fullName evidence="5 11">2-dehydropantoate 2-reductase</fullName>
        <ecNumber evidence="4 11">1.1.1.169</ecNumber>
    </recommendedName>
    <alternativeName>
        <fullName evidence="9 11">Ketopantoate reductase</fullName>
    </alternativeName>
</protein>
<dbReference type="InterPro" id="IPR013328">
    <property type="entry name" value="6PGD_dom2"/>
</dbReference>
<dbReference type="Gene3D" id="3.40.50.720">
    <property type="entry name" value="NAD(P)-binding Rossmann-like Domain"/>
    <property type="match status" value="1"/>
</dbReference>
<dbReference type="GO" id="GO:0005737">
    <property type="term" value="C:cytoplasm"/>
    <property type="evidence" value="ECO:0007669"/>
    <property type="project" value="TreeGrafter"/>
</dbReference>
<evidence type="ECO:0000256" key="5">
    <source>
        <dbReference type="ARBA" id="ARBA00019465"/>
    </source>
</evidence>
<dbReference type="SUPFAM" id="SSF48179">
    <property type="entry name" value="6-phosphogluconate dehydrogenase C-terminal domain-like"/>
    <property type="match status" value="1"/>
</dbReference>
<dbReference type="SUPFAM" id="SSF51735">
    <property type="entry name" value="NAD(P)-binding Rossmann-fold domains"/>
    <property type="match status" value="1"/>
</dbReference>